<dbReference type="EMBL" id="JACOQL010000004">
    <property type="protein sequence ID" value="MBC9248053.1"/>
    <property type="molecule type" value="Genomic_DNA"/>
</dbReference>
<evidence type="ECO:0000313" key="1">
    <source>
        <dbReference type="EMBL" id="MBC9248053.1"/>
    </source>
</evidence>
<accession>A0A926G8Y9</accession>
<comment type="caution">
    <text evidence="1">The sequence shown here is derived from an EMBL/GenBank/DDBJ whole genome shotgun (WGS) entry which is preliminary data.</text>
</comment>
<name>A0A926G8Y9_9RHOB</name>
<reference evidence="1" key="1">
    <citation type="submission" date="2020-08" db="EMBL/GenBank/DDBJ databases">
        <title>Paracoccus amoyensis sp. nov., isolated from the surface seawater at coast of Xiamen, Fujian.</title>
        <authorList>
            <person name="Lyu L."/>
        </authorList>
    </citation>
    <scope>NUCLEOTIDE SEQUENCE</scope>
    <source>
        <strain evidence="1">11-3</strain>
    </source>
</reference>
<proteinExistence type="predicted"/>
<protein>
    <submittedName>
        <fullName evidence="1">Uncharacterized protein</fullName>
    </submittedName>
</protein>
<sequence>MPDFSFSCSEKLAKTILVARRSGLPCVVLGIPLIGAQRGERSTRLSFTCQPSTACVDLATELQSGGRRSAILPGQLDHVRAPLRQFALRRTMLAKHVASPTLGNAHPTFAVERGQVAPSTAHCFRLR</sequence>
<keyword evidence="2" id="KW-1185">Reference proteome</keyword>
<gene>
    <name evidence="1" type="ORF">H4P12_15350</name>
</gene>
<dbReference type="Proteomes" id="UP000608594">
    <property type="component" value="Unassembled WGS sequence"/>
</dbReference>
<organism evidence="1 2">
    <name type="scientific">Paracoccus amoyensis</name>
    <dbReference type="NCBI Taxonomy" id="2760093"/>
    <lineage>
        <taxon>Bacteria</taxon>
        <taxon>Pseudomonadati</taxon>
        <taxon>Pseudomonadota</taxon>
        <taxon>Alphaproteobacteria</taxon>
        <taxon>Rhodobacterales</taxon>
        <taxon>Paracoccaceae</taxon>
        <taxon>Paracoccus</taxon>
    </lineage>
</organism>
<dbReference type="AlphaFoldDB" id="A0A926G8Y9"/>
<evidence type="ECO:0000313" key="2">
    <source>
        <dbReference type="Proteomes" id="UP000608594"/>
    </source>
</evidence>